<organism evidence="1 2">
    <name type="scientific">Paenibacillus contaminans</name>
    <dbReference type="NCBI Taxonomy" id="450362"/>
    <lineage>
        <taxon>Bacteria</taxon>
        <taxon>Bacillati</taxon>
        <taxon>Bacillota</taxon>
        <taxon>Bacilli</taxon>
        <taxon>Bacillales</taxon>
        <taxon>Paenibacillaceae</taxon>
        <taxon>Paenibacillus</taxon>
    </lineage>
</organism>
<dbReference type="RefSeq" id="WP_113032975.1">
    <property type="nucleotide sequence ID" value="NZ_QMFB01000013.1"/>
</dbReference>
<dbReference type="OrthoDB" id="9761519at2"/>
<dbReference type="PANTHER" id="PTHR36848">
    <property type="entry name" value="DNA-BINDING PROTEIN (PUTATIVE SECRETED PROTEIN)-RELATED"/>
    <property type="match status" value="1"/>
</dbReference>
<evidence type="ECO:0008006" key="3">
    <source>
        <dbReference type="Google" id="ProtNLM"/>
    </source>
</evidence>
<proteinExistence type="predicted"/>
<dbReference type="PANTHER" id="PTHR36848:SF2">
    <property type="entry name" value="SECRETED PROTEIN"/>
    <property type="match status" value="1"/>
</dbReference>
<dbReference type="InterPro" id="IPR053161">
    <property type="entry name" value="Ulvan_degrading_GH"/>
</dbReference>
<name>A0A329MIG8_9BACL</name>
<evidence type="ECO:0000313" key="2">
    <source>
        <dbReference type="Proteomes" id="UP000250369"/>
    </source>
</evidence>
<dbReference type="Proteomes" id="UP000250369">
    <property type="component" value="Unassembled WGS sequence"/>
</dbReference>
<accession>A0A329MIG8</accession>
<reference evidence="1 2" key="1">
    <citation type="journal article" date="2009" name="Int. J. Syst. Evol. Microbiol.">
        <title>Paenibacillus contaminans sp. nov., isolated from a contaminated laboratory plate.</title>
        <authorList>
            <person name="Chou J.H."/>
            <person name="Lee J.H."/>
            <person name="Lin M.C."/>
            <person name="Chang P.S."/>
            <person name="Arun A.B."/>
            <person name="Young C.C."/>
            <person name="Chen W.M."/>
        </authorList>
    </citation>
    <scope>NUCLEOTIDE SEQUENCE [LARGE SCALE GENOMIC DNA]</scope>
    <source>
        <strain evidence="1 2">CKOBP-6</strain>
    </source>
</reference>
<dbReference type="EMBL" id="QMFB01000013">
    <property type="protein sequence ID" value="RAV19156.1"/>
    <property type="molecule type" value="Genomic_DNA"/>
</dbReference>
<gene>
    <name evidence="1" type="ORF">DQG23_21695</name>
</gene>
<sequence>MDHSLYRLFKEPPSEYRGKPFWAWNGELERDELLRQIHVFKEMGFGGFFMHSRTGLVTEYLGEEWFELVRECAEEAEKLGMEAWLYDEDRWPSGSAGGLVAKEPRYRMKFIRMQTEAPESFQWNESVIAAFTCKLDGFAYFDCKRLAIGERPETAGDQTVLFFSIEEMAKDSFYNGYTYTDTLNLEATEKFLALTHEKYKQACGSMFGRGIKGIFIDEPHRGAVMDGFGIGNDNPEWHVPWTYTLFEQFEEAFGYDLVSRLPELFLWPEGKRISQVKWHYVELLQRMFLENFAKPIDEWCRSNGLILTGHVLHEDNLTSQAAMNGSVMRYYEHMEYPGVDVLSESNANYWIVKQLSSAARQLGRTWLLSELYGCTGWQMPLEAHKAVGAWQALFGINLRCPHLAWYTMEGQSKRDYPASLSHHSAWWREYEHVESYFSRLGVIMTHGKPSCDILVLNPVESVWCRVYPGWSRGLIVQSPEVQKLEDMYRDTFHWLAGAQLDFDYGDEEMMGRLCRVAHDESNRPVLQFGVASYKAVVVAGMTTIRSTTIALLEAFRQVGGHVIFAGEPPSYVDALESQVCLELAAGCVRIPHAKEPLVASCSQVVEHRVAVEHTESSQPIEDIYCQIRQDDDTLYVVLLNMNRERNYQDVSITVNVLGEVEEWDCVNGERRAVRFDTTNGAIRILSDFAPAEEHVYAISPTYQNELSVPDKYEDRSVVQLNGPYAYSLAEPNVCVLDMASYRIDDGEWQGELEILKLDRALRDRFGIAYRGGNMVQPWYADKYLERTVIPLCKLELMFSFSVAEMEPGQIHLVLERPERFKVSINDRVLPIPEHPDWWVDLSMKKVPIPAEELRLGDNFITLETEFHPGINLEAIYLIGPFGVYLDGSRKMLEKLPEKLEAGCITQQGLAFYSGALTYLLEPDTVPAPSPASQETGAIYSLSFPAYAAACMKVKSAIRHSPSLIAWQPNEADVTEECETGTAIEVEVVLTRRNTFGPLHEVPLYTIEYGPYSFVTEGEFFSANYMLVPAGLLHPPRIILRQPVKKHVSLADTDTAKEL</sequence>
<protein>
    <recommendedName>
        <fullName evidence="3">Glycoside hydrolase</fullName>
    </recommendedName>
</protein>
<comment type="caution">
    <text evidence="1">The sequence shown here is derived from an EMBL/GenBank/DDBJ whole genome shotgun (WGS) entry which is preliminary data.</text>
</comment>
<keyword evidence="2" id="KW-1185">Reference proteome</keyword>
<dbReference type="AlphaFoldDB" id="A0A329MIG8"/>
<evidence type="ECO:0000313" key="1">
    <source>
        <dbReference type="EMBL" id="RAV19156.1"/>
    </source>
</evidence>